<evidence type="ECO:0000256" key="4">
    <source>
        <dbReference type="ARBA" id="ARBA00023157"/>
    </source>
</evidence>
<gene>
    <name evidence="8" type="ORF">GMD78_17465</name>
</gene>
<evidence type="ECO:0000313" key="8">
    <source>
        <dbReference type="EMBL" id="MUK90164.1"/>
    </source>
</evidence>
<dbReference type="InterPro" id="IPR036249">
    <property type="entry name" value="Thioredoxin-like_sf"/>
</dbReference>
<dbReference type="PROSITE" id="PS51352">
    <property type="entry name" value="THIOREDOXIN_2"/>
    <property type="match status" value="1"/>
</dbReference>
<dbReference type="PANTHER" id="PTHR42852">
    <property type="entry name" value="THIOL:DISULFIDE INTERCHANGE PROTEIN DSBE"/>
    <property type="match status" value="1"/>
</dbReference>
<dbReference type="EMBL" id="WOCA01000018">
    <property type="protein sequence ID" value="MUK90164.1"/>
    <property type="molecule type" value="Genomic_DNA"/>
</dbReference>
<dbReference type="InterPro" id="IPR013766">
    <property type="entry name" value="Thioredoxin_domain"/>
</dbReference>
<evidence type="ECO:0000313" key="9">
    <source>
        <dbReference type="Proteomes" id="UP000469125"/>
    </source>
</evidence>
<accession>A0A6N8FNS7</accession>
<keyword evidence="6" id="KW-0812">Transmembrane</keyword>
<dbReference type="AlphaFoldDB" id="A0A6N8FNS7"/>
<keyword evidence="3" id="KW-0735">Signal-anchor</keyword>
<evidence type="ECO:0000256" key="2">
    <source>
        <dbReference type="ARBA" id="ARBA00022748"/>
    </source>
</evidence>
<comment type="subcellular location">
    <subcellularLocation>
        <location evidence="1">Cell envelope</location>
    </subcellularLocation>
</comment>
<dbReference type="CDD" id="cd02966">
    <property type="entry name" value="TlpA_like_family"/>
    <property type="match status" value="1"/>
</dbReference>
<evidence type="ECO:0000259" key="7">
    <source>
        <dbReference type="PROSITE" id="PS51352"/>
    </source>
</evidence>
<keyword evidence="6" id="KW-1133">Transmembrane helix</keyword>
<evidence type="ECO:0000256" key="6">
    <source>
        <dbReference type="SAM" id="Phobius"/>
    </source>
</evidence>
<keyword evidence="9" id="KW-1185">Reference proteome</keyword>
<dbReference type="Proteomes" id="UP000469125">
    <property type="component" value="Unassembled WGS sequence"/>
</dbReference>
<keyword evidence="4" id="KW-1015">Disulfide bond</keyword>
<sequence length="178" mass="20533">MIGEIIIFKKIPQIAGFLLLFGLIVILVLNINDTPKTENRTESDKASNFKLSTLDGYEIELNEFKGKGIMINFWASWCGPCKREMPLIQKVYNEYKEQDFEILAVNVGESKEAINNFLNDNPLLNFPILLEDESISNEYKVYYLPTTYFINADGDIVEHYVGELNEDQLHRFIESILP</sequence>
<feature type="domain" description="Thioredoxin" evidence="7">
    <location>
        <begin position="40"/>
        <end position="178"/>
    </location>
</feature>
<dbReference type="RefSeq" id="WP_155670703.1">
    <property type="nucleotide sequence ID" value="NZ_WOCA01000018.1"/>
</dbReference>
<evidence type="ECO:0000256" key="3">
    <source>
        <dbReference type="ARBA" id="ARBA00022968"/>
    </source>
</evidence>
<keyword evidence="6" id="KW-0472">Membrane</keyword>
<dbReference type="InterPro" id="IPR050553">
    <property type="entry name" value="Thioredoxin_ResA/DsbE_sf"/>
</dbReference>
<dbReference type="SUPFAM" id="SSF52833">
    <property type="entry name" value="Thioredoxin-like"/>
    <property type="match status" value="1"/>
</dbReference>
<comment type="caution">
    <text evidence="8">The sequence shown here is derived from an EMBL/GenBank/DDBJ whole genome shotgun (WGS) entry which is preliminary data.</text>
</comment>
<name>A0A6N8FNS7_9BACI</name>
<feature type="transmembrane region" description="Helical" evidence="6">
    <location>
        <begin position="12"/>
        <end position="31"/>
    </location>
</feature>
<keyword evidence="2" id="KW-0201">Cytochrome c-type biogenesis</keyword>
<dbReference type="GO" id="GO:0030313">
    <property type="term" value="C:cell envelope"/>
    <property type="evidence" value="ECO:0007669"/>
    <property type="project" value="UniProtKB-SubCell"/>
</dbReference>
<evidence type="ECO:0000256" key="5">
    <source>
        <dbReference type="ARBA" id="ARBA00023284"/>
    </source>
</evidence>
<protein>
    <submittedName>
        <fullName evidence="8">Redoxin domain-containing protein</fullName>
    </submittedName>
</protein>
<dbReference type="InterPro" id="IPR017937">
    <property type="entry name" value="Thioredoxin_CS"/>
</dbReference>
<keyword evidence="5" id="KW-0676">Redox-active center</keyword>
<dbReference type="PROSITE" id="PS00194">
    <property type="entry name" value="THIOREDOXIN_1"/>
    <property type="match status" value="1"/>
</dbReference>
<proteinExistence type="predicted"/>
<dbReference type="GO" id="GO:0017004">
    <property type="term" value="P:cytochrome complex assembly"/>
    <property type="evidence" value="ECO:0007669"/>
    <property type="project" value="UniProtKB-KW"/>
</dbReference>
<dbReference type="InterPro" id="IPR000866">
    <property type="entry name" value="AhpC/TSA"/>
</dbReference>
<dbReference type="PANTHER" id="PTHR42852:SF6">
    <property type="entry name" value="THIOL:DISULFIDE INTERCHANGE PROTEIN DSBE"/>
    <property type="match status" value="1"/>
</dbReference>
<dbReference type="GO" id="GO:0016209">
    <property type="term" value="F:antioxidant activity"/>
    <property type="evidence" value="ECO:0007669"/>
    <property type="project" value="InterPro"/>
</dbReference>
<dbReference type="GO" id="GO:0016491">
    <property type="term" value="F:oxidoreductase activity"/>
    <property type="evidence" value="ECO:0007669"/>
    <property type="project" value="InterPro"/>
</dbReference>
<evidence type="ECO:0000256" key="1">
    <source>
        <dbReference type="ARBA" id="ARBA00004196"/>
    </source>
</evidence>
<dbReference type="Gene3D" id="3.40.30.10">
    <property type="entry name" value="Glutaredoxin"/>
    <property type="match status" value="1"/>
</dbReference>
<organism evidence="8 9">
    <name type="scientific">Ornithinibacillus caprae</name>
    <dbReference type="NCBI Taxonomy" id="2678566"/>
    <lineage>
        <taxon>Bacteria</taxon>
        <taxon>Bacillati</taxon>
        <taxon>Bacillota</taxon>
        <taxon>Bacilli</taxon>
        <taxon>Bacillales</taxon>
        <taxon>Bacillaceae</taxon>
        <taxon>Ornithinibacillus</taxon>
    </lineage>
</organism>
<reference evidence="8 9" key="1">
    <citation type="submission" date="2019-11" db="EMBL/GenBank/DDBJ databases">
        <authorList>
            <person name="Li X."/>
        </authorList>
    </citation>
    <scope>NUCLEOTIDE SEQUENCE [LARGE SCALE GENOMIC DNA]</scope>
    <source>
        <strain evidence="8 9">L9</strain>
    </source>
</reference>
<dbReference type="Pfam" id="PF00578">
    <property type="entry name" value="AhpC-TSA"/>
    <property type="match status" value="1"/>
</dbReference>